<dbReference type="InterPro" id="IPR003593">
    <property type="entry name" value="AAA+_ATPase"/>
</dbReference>
<evidence type="ECO:0000259" key="6">
    <source>
        <dbReference type="PROSITE" id="PS50045"/>
    </source>
</evidence>
<keyword evidence="5" id="KW-0804">Transcription</keyword>
<dbReference type="SUPFAM" id="SSF46689">
    <property type="entry name" value="Homeodomain-like"/>
    <property type="match status" value="1"/>
</dbReference>
<dbReference type="SMART" id="SM00382">
    <property type="entry name" value="AAA"/>
    <property type="match status" value="1"/>
</dbReference>
<name>A0A1I3T6W8_9BACL</name>
<dbReference type="FunFam" id="3.40.50.300:FF:000006">
    <property type="entry name" value="DNA-binding transcriptional regulator NtrC"/>
    <property type="match status" value="1"/>
</dbReference>
<keyword evidence="3" id="KW-0805">Transcription regulation</keyword>
<evidence type="ECO:0000256" key="3">
    <source>
        <dbReference type="ARBA" id="ARBA00023015"/>
    </source>
</evidence>
<keyword evidence="2" id="KW-0067">ATP-binding</keyword>
<dbReference type="PANTHER" id="PTHR32071:SF57">
    <property type="entry name" value="C4-DICARBOXYLATE TRANSPORT TRANSCRIPTIONAL REGULATORY PROTEIN DCTD"/>
    <property type="match status" value="1"/>
</dbReference>
<dbReference type="InterPro" id="IPR027417">
    <property type="entry name" value="P-loop_NTPase"/>
</dbReference>
<dbReference type="Gene3D" id="1.10.8.60">
    <property type="match status" value="1"/>
</dbReference>
<dbReference type="PROSITE" id="PS50045">
    <property type="entry name" value="SIGMA54_INTERACT_4"/>
    <property type="match status" value="1"/>
</dbReference>
<dbReference type="PANTHER" id="PTHR32071">
    <property type="entry name" value="TRANSCRIPTIONAL REGULATORY PROTEIN"/>
    <property type="match status" value="1"/>
</dbReference>
<sequence>MYDSPLAIQSFAEFSEREKQLLVCWDDYLTKKKVPSGLRSLISSSWKRCERMRVSPLQTQVQVVSDQYDLLQKKVENKLLLEVAMPFMEEIFLHFPTEKIISAVLTDACGVIIEIKANQKSLSTAESHTFFQGADWTEGSAGTNAIGTALATGQPTQVFGAEHFCWAWHPWVCSAVPIRDPLTNKILGILDISGEKGLVLAHDLYYLVSQVGKIEHNLTLHLTQENALTLQTLTDSMGDPFVVIDVNGTVKRSNVPAKMMLDLKEESILFNILEWAADPLEWRERLSNIFEEKLRSRNGTAWVAKFYPYKIAGKLFGSMVLFKKEWSQRIQTSVGHVARFHFSDLVTQHPSMLNLIEVAKKAAFSDQTVLITGETGTGKEVLAQAIHNHGSRREGPFVAVNCGAIPEELLASELFGYEKGAFTGANRQGKKGKFLLADKGTILLDEIGDLPLKVQTYLLRVLEERMVHPLGRERPIPVDVRVIAATHKDLEQELRKGNFREDLYFRLKVIHFQLPPLRRRKQDLPLLVDRMVAQLTKGKRKPSVDPAAMRVLEAYHWPGNLRELRNVLDRALFYAENRIGLEHLPKEIVEQARDREAVWIMSSWKEKREPLDEREKLLWALEATRWNITQTARILNVSRMTVYRWMKRYGL</sequence>
<dbReference type="Gene3D" id="3.40.50.300">
    <property type="entry name" value="P-loop containing nucleotide triphosphate hydrolases"/>
    <property type="match status" value="1"/>
</dbReference>
<dbReference type="PRINTS" id="PR01590">
    <property type="entry name" value="HTHFIS"/>
</dbReference>
<evidence type="ECO:0000313" key="8">
    <source>
        <dbReference type="Proteomes" id="UP000199545"/>
    </source>
</evidence>
<dbReference type="InterPro" id="IPR025943">
    <property type="entry name" value="Sigma_54_int_dom_ATP-bd_2"/>
</dbReference>
<dbReference type="GO" id="GO:0005524">
    <property type="term" value="F:ATP binding"/>
    <property type="evidence" value="ECO:0007669"/>
    <property type="project" value="UniProtKB-KW"/>
</dbReference>
<dbReference type="STRING" id="46223.SAMN05421852_11639"/>
<accession>A0A1I3T6W8</accession>
<dbReference type="EMBL" id="FORR01000016">
    <property type="protein sequence ID" value="SFJ66814.1"/>
    <property type="molecule type" value="Genomic_DNA"/>
</dbReference>
<dbReference type="AlphaFoldDB" id="A0A1I3T6W8"/>
<evidence type="ECO:0000256" key="2">
    <source>
        <dbReference type="ARBA" id="ARBA00022840"/>
    </source>
</evidence>
<organism evidence="7 8">
    <name type="scientific">Thermoflavimicrobium dichotomicum</name>
    <dbReference type="NCBI Taxonomy" id="46223"/>
    <lineage>
        <taxon>Bacteria</taxon>
        <taxon>Bacillati</taxon>
        <taxon>Bacillota</taxon>
        <taxon>Bacilli</taxon>
        <taxon>Bacillales</taxon>
        <taxon>Thermoactinomycetaceae</taxon>
        <taxon>Thermoflavimicrobium</taxon>
    </lineage>
</organism>
<dbReference type="PROSITE" id="PS00676">
    <property type="entry name" value="SIGMA54_INTERACT_2"/>
    <property type="match status" value="1"/>
</dbReference>
<dbReference type="InterPro" id="IPR058031">
    <property type="entry name" value="AAA_lid_NorR"/>
</dbReference>
<dbReference type="InterPro" id="IPR029016">
    <property type="entry name" value="GAF-like_dom_sf"/>
</dbReference>
<dbReference type="OrthoDB" id="9771372at2"/>
<keyword evidence="1" id="KW-0547">Nucleotide-binding</keyword>
<keyword evidence="4" id="KW-0238">DNA-binding</keyword>
<dbReference type="InterPro" id="IPR002197">
    <property type="entry name" value="HTH_Fis"/>
</dbReference>
<dbReference type="Pfam" id="PF25601">
    <property type="entry name" value="AAA_lid_14"/>
    <property type="match status" value="1"/>
</dbReference>
<protein>
    <submittedName>
        <fullName evidence="7">Transcriptional regulator of acetoin/glycerol metabolism</fullName>
    </submittedName>
</protein>
<dbReference type="InterPro" id="IPR025944">
    <property type="entry name" value="Sigma_54_int_dom_CS"/>
</dbReference>
<dbReference type="InterPro" id="IPR025662">
    <property type="entry name" value="Sigma_54_int_dom_ATP-bd_1"/>
</dbReference>
<dbReference type="PROSITE" id="PS00688">
    <property type="entry name" value="SIGMA54_INTERACT_3"/>
    <property type="match status" value="1"/>
</dbReference>
<dbReference type="SUPFAM" id="SSF52540">
    <property type="entry name" value="P-loop containing nucleoside triphosphate hydrolases"/>
    <property type="match status" value="1"/>
</dbReference>
<evidence type="ECO:0000256" key="1">
    <source>
        <dbReference type="ARBA" id="ARBA00022741"/>
    </source>
</evidence>
<dbReference type="Gene3D" id="1.10.10.60">
    <property type="entry name" value="Homeodomain-like"/>
    <property type="match status" value="1"/>
</dbReference>
<feature type="domain" description="Sigma-54 factor interaction" evidence="6">
    <location>
        <begin position="345"/>
        <end position="573"/>
    </location>
</feature>
<dbReference type="PROSITE" id="PS00675">
    <property type="entry name" value="SIGMA54_INTERACT_1"/>
    <property type="match status" value="1"/>
</dbReference>
<dbReference type="InterPro" id="IPR009057">
    <property type="entry name" value="Homeodomain-like_sf"/>
</dbReference>
<gene>
    <name evidence="7" type="ORF">SAMN05421852_11639</name>
</gene>
<dbReference type="GO" id="GO:0006355">
    <property type="term" value="P:regulation of DNA-templated transcription"/>
    <property type="evidence" value="ECO:0007669"/>
    <property type="project" value="InterPro"/>
</dbReference>
<proteinExistence type="predicted"/>
<dbReference type="RefSeq" id="WP_093231055.1">
    <property type="nucleotide sequence ID" value="NZ_FORR01000016.1"/>
</dbReference>
<evidence type="ECO:0000313" key="7">
    <source>
        <dbReference type="EMBL" id="SFJ66814.1"/>
    </source>
</evidence>
<dbReference type="Pfam" id="PF02954">
    <property type="entry name" value="HTH_8"/>
    <property type="match status" value="1"/>
</dbReference>
<keyword evidence="8" id="KW-1185">Reference proteome</keyword>
<dbReference type="Proteomes" id="UP000199545">
    <property type="component" value="Unassembled WGS sequence"/>
</dbReference>
<dbReference type="InterPro" id="IPR002078">
    <property type="entry name" value="Sigma_54_int"/>
</dbReference>
<evidence type="ECO:0000256" key="5">
    <source>
        <dbReference type="ARBA" id="ARBA00023163"/>
    </source>
</evidence>
<evidence type="ECO:0000256" key="4">
    <source>
        <dbReference type="ARBA" id="ARBA00023125"/>
    </source>
</evidence>
<dbReference type="Pfam" id="PF00158">
    <property type="entry name" value="Sigma54_activat"/>
    <property type="match status" value="1"/>
</dbReference>
<dbReference type="GO" id="GO:0043565">
    <property type="term" value="F:sequence-specific DNA binding"/>
    <property type="evidence" value="ECO:0007669"/>
    <property type="project" value="InterPro"/>
</dbReference>
<dbReference type="CDD" id="cd00009">
    <property type="entry name" value="AAA"/>
    <property type="match status" value="1"/>
</dbReference>
<reference evidence="7 8" key="1">
    <citation type="submission" date="2016-10" db="EMBL/GenBank/DDBJ databases">
        <authorList>
            <person name="de Groot N.N."/>
        </authorList>
    </citation>
    <scope>NUCLEOTIDE SEQUENCE [LARGE SCALE GENOMIC DNA]</scope>
    <source>
        <strain evidence="7 8">DSM 44778</strain>
    </source>
</reference>
<dbReference type="Gene3D" id="3.30.450.40">
    <property type="match status" value="1"/>
</dbReference>